<reference evidence="1 2" key="2">
    <citation type="submission" date="2017-02" db="EMBL/GenBank/DDBJ databases">
        <title>A genome survey and senescence transcriptome analysis in Lentinula edodes.</title>
        <authorList>
            <person name="Sakamoto Y."/>
            <person name="Nakade K."/>
            <person name="Sato S."/>
            <person name="Yoshida Y."/>
            <person name="Miyazaki K."/>
            <person name="Natsume S."/>
            <person name="Konno N."/>
        </authorList>
    </citation>
    <scope>NUCLEOTIDE SEQUENCE [LARGE SCALE GENOMIC DNA]</scope>
    <source>
        <strain evidence="1 2">NBRC 111202</strain>
    </source>
</reference>
<dbReference type="EMBL" id="BDGU01000101">
    <property type="protein sequence ID" value="GAW02571.1"/>
    <property type="molecule type" value="Genomic_DNA"/>
</dbReference>
<protein>
    <recommendedName>
        <fullName evidence="3">F-box domain-containing protein</fullName>
    </recommendedName>
</protein>
<evidence type="ECO:0000313" key="2">
    <source>
        <dbReference type="Proteomes" id="UP000188533"/>
    </source>
</evidence>
<organism evidence="1 2">
    <name type="scientific">Lentinula edodes</name>
    <name type="common">Shiitake mushroom</name>
    <name type="synonym">Lentinus edodes</name>
    <dbReference type="NCBI Taxonomy" id="5353"/>
    <lineage>
        <taxon>Eukaryota</taxon>
        <taxon>Fungi</taxon>
        <taxon>Dikarya</taxon>
        <taxon>Basidiomycota</taxon>
        <taxon>Agaricomycotina</taxon>
        <taxon>Agaricomycetes</taxon>
        <taxon>Agaricomycetidae</taxon>
        <taxon>Agaricales</taxon>
        <taxon>Marasmiineae</taxon>
        <taxon>Omphalotaceae</taxon>
        <taxon>Lentinula</taxon>
    </lineage>
</organism>
<evidence type="ECO:0008006" key="3">
    <source>
        <dbReference type="Google" id="ProtNLM"/>
    </source>
</evidence>
<reference evidence="1 2" key="1">
    <citation type="submission" date="2016-08" db="EMBL/GenBank/DDBJ databases">
        <authorList>
            <consortium name="Lentinula edodes genome sequencing consortium"/>
            <person name="Sakamoto Y."/>
            <person name="Nakade K."/>
            <person name="Sato S."/>
            <person name="Yoshida Y."/>
            <person name="Miyazaki K."/>
            <person name="Natsume S."/>
            <person name="Konno N."/>
        </authorList>
    </citation>
    <scope>NUCLEOTIDE SEQUENCE [LARGE SCALE GENOMIC DNA]</scope>
    <source>
        <strain evidence="1 2">NBRC 111202</strain>
    </source>
</reference>
<proteinExistence type="predicted"/>
<gene>
    <name evidence="1" type="ORF">LENED_004234</name>
</gene>
<dbReference type="AlphaFoldDB" id="A0A1Q3E5X7"/>
<comment type="caution">
    <text evidence="1">The sequence shown here is derived from an EMBL/GenBank/DDBJ whole genome shotgun (WGS) entry which is preliminary data.</text>
</comment>
<keyword evidence="2" id="KW-1185">Reference proteome</keyword>
<evidence type="ECO:0000313" key="1">
    <source>
        <dbReference type="EMBL" id="GAW02571.1"/>
    </source>
</evidence>
<sequence length="285" mass="32925">MRNEPSATSIPPELKSYIATFCTPATLANLALVHKSFQEESEAILYKQLDVYIKKTQSTSIWSTLKLHPDKALLVRSLAIWFRPPWDSHNDDVPIAYTELFCCALANMHGLVDLRLHLNHRDVEWQVRITAVLSKKHFNLHSLHCSQFFDLWAITDAQSDSLQILDIFDTQFLQQLVEEMIGLFPNIIDLEFLFQDMPPESNMKQLSPIISLIPRLHELTFGHWFSPTTPYRGQSITNSDRFSLAKTLERVCPEFVRVLKKGRNFTNMKVELVQGDQSFDRIPPK</sequence>
<dbReference type="SUPFAM" id="SSF52047">
    <property type="entry name" value="RNI-like"/>
    <property type="match status" value="1"/>
</dbReference>
<dbReference type="Proteomes" id="UP000188533">
    <property type="component" value="Unassembled WGS sequence"/>
</dbReference>
<accession>A0A1Q3E5X7</accession>
<name>A0A1Q3E5X7_LENED</name>